<reference evidence="3" key="1">
    <citation type="submission" date="2020-10" db="EMBL/GenBank/DDBJ databases">
        <authorList>
            <person name="Gilroy R."/>
        </authorList>
    </citation>
    <scope>NUCLEOTIDE SEQUENCE</scope>
    <source>
        <strain evidence="3">ChiHjej13B12-12457</strain>
    </source>
</reference>
<dbReference type="Proteomes" id="UP000886744">
    <property type="component" value="Unassembled WGS sequence"/>
</dbReference>
<proteinExistence type="predicted"/>
<evidence type="ECO:0000313" key="4">
    <source>
        <dbReference type="Proteomes" id="UP000886744"/>
    </source>
</evidence>
<evidence type="ECO:0000256" key="1">
    <source>
        <dbReference type="SAM" id="MobiDB-lite"/>
    </source>
</evidence>
<sequence length="130" mass="15379">MEEEVPYNKRQDDTGNSTDTGTGSAVEQDSVKQKGHPRKKLVKVLTNKYFIVTFIFAVIVLFVDRNNLIRWAGDYLEVLRQERVIRQYHRDIEALDGKLDQLTSDRDSLEKFAREQYYFQREDEEVFIVD</sequence>
<keyword evidence="2" id="KW-0472">Membrane</keyword>
<accession>A0A9D1E0L4</accession>
<evidence type="ECO:0000256" key="2">
    <source>
        <dbReference type="SAM" id="Phobius"/>
    </source>
</evidence>
<feature type="compositionally biased region" description="Low complexity" evidence="1">
    <location>
        <begin position="14"/>
        <end position="24"/>
    </location>
</feature>
<protein>
    <submittedName>
        <fullName evidence="3">Septum formation initiator family protein</fullName>
    </submittedName>
</protein>
<dbReference type="AlphaFoldDB" id="A0A9D1E0L4"/>
<gene>
    <name evidence="3" type="ORF">IAC94_02610</name>
</gene>
<dbReference type="Pfam" id="PF04977">
    <property type="entry name" value="DivIC"/>
    <property type="match status" value="1"/>
</dbReference>
<feature type="compositionally biased region" description="Basic and acidic residues" evidence="1">
    <location>
        <begin position="1"/>
        <end position="13"/>
    </location>
</feature>
<comment type="caution">
    <text evidence="3">The sequence shown here is derived from an EMBL/GenBank/DDBJ whole genome shotgun (WGS) entry which is preliminary data.</text>
</comment>
<reference evidence="3" key="2">
    <citation type="journal article" date="2021" name="PeerJ">
        <title>Extensive microbial diversity within the chicken gut microbiome revealed by metagenomics and culture.</title>
        <authorList>
            <person name="Gilroy R."/>
            <person name="Ravi A."/>
            <person name="Getino M."/>
            <person name="Pursley I."/>
            <person name="Horton D.L."/>
            <person name="Alikhan N.F."/>
            <person name="Baker D."/>
            <person name="Gharbi K."/>
            <person name="Hall N."/>
            <person name="Watson M."/>
            <person name="Adriaenssens E.M."/>
            <person name="Foster-Nyarko E."/>
            <person name="Jarju S."/>
            <person name="Secka A."/>
            <person name="Antonio M."/>
            <person name="Oren A."/>
            <person name="Chaudhuri R.R."/>
            <person name="La Ragione R."/>
            <person name="Hildebrand F."/>
            <person name="Pallen M.J."/>
        </authorList>
    </citation>
    <scope>NUCLEOTIDE SEQUENCE</scope>
    <source>
        <strain evidence="3">ChiHjej13B12-12457</strain>
    </source>
</reference>
<feature type="region of interest" description="Disordered" evidence="1">
    <location>
        <begin position="1"/>
        <end position="37"/>
    </location>
</feature>
<dbReference type="InterPro" id="IPR007060">
    <property type="entry name" value="FtsL/DivIC"/>
</dbReference>
<evidence type="ECO:0000313" key="3">
    <source>
        <dbReference type="EMBL" id="HIR62402.1"/>
    </source>
</evidence>
<feature type="transmembrane region" description="Helical" evidence="2">
    <location>
        <begin position="46"/>
        <end position="63"/>
    </location>
</feature>
<keyword evidence="2" id="KW-1133">Transmembrane helix</keyword>
<name>A0A9D1E0L4_9BACT</name>
<dbReference type="EMBL" id="DVHI01000032">
    <property type="protein sequence ID" value="HIR62402.1"/>
    <property type="molecule type" value="Genomic_DNA"/>
</dbReference>
<keyword evidence="2" id="KW-0812">Transmembrane</keyword>
<organism evidence="3 4">
    <name type="scientific">Candidatus Coprenecus avistercoris</name>
    <dbReference type="NCBI Taxonomy" id="2840730"/>
    <lineage>
        <taxon>Bacteria</taxon>
        <taxon>Pseudomonadati</taxon>
        <taxon>Bacteroidota</taxon>
        <taxon>Bacteroidia</taxon>
        <taxon>Bacteroidales</taxon>
        <taxon>Rikenellaceae</taxon>
        <taxon>Rikenellaceae incertae sedis</taxon>
        <taxon>Candidatus Coprenecus</taxon>
    </lineage>
</organism>